<name>A0ABU4K1R0_9ACTN</name>
<accession>A0ABU4K1R0</accession>
<keyword evidence="3" id="KW-1185">Reference proteome</keyword>
<reference evidence="2 3" key="1">
    <citation type="submission" date="2023-10" db="EMBL/GenBank/DDBJ databases">
        <authorList>
            <person name="Wang X.X."/>
        </authorList>
    </citation>
    <scope>NUCLEOTIDE SEQUENCE [LARGE SCALE GENOMIC DNA]</scope>
    <source>
        <strain evidence="2 3">NBRC 12816</strain>
    </source>
</reference>
<dbReference type="EMBL" id="JAWJZF010000237">
    <property type="protein sequence ID" value="MDX2291695.1"/>
    <property type="molecule type" value="Genomic_DNA"/>
</dbReference>
<feature type="region of interest" description="Disordered" evidence="1">
    <location>
        <begin position="1"/>
        <end position="83"/>
    </location>
</feature>
<sequence length="97" mass="10042">MAEREEPAVHGQDRGNAQGVPLAVPHDHPMVEPLIPAGLAQLTRPGSSTHEQPPTQSVSVAASTAGRRRPGESAATTAGGFRSCPAAVLESQYSVLH</sequence>
<evidence type="ECO:0000256" key="1">
    <source>
        <dbReference type="SAM" id="MobiDB-lite"/>
    </source>
</evidence>
<dbReference type="RefSeq" id="WP_319008236.1">
    <property type="nucleotide sequence ID" value="NZ_JAWJZF010000237.1"/>
</dbReference>
<protein>
    <submittedName>
        <fullName evidence="2">Uncharacterized protein</fullName>
    </submittedName>
</protein>
<evidence type="ECO:0000313" key="2">
    <source>
        <dbReference type="EMBL" id="MDX2291695.1"/>
    </source>
</evidence>
<gene>
    <name evidence="2" type="ORF">R2363_05850</name>
</gene>
<evidence type="ECO:0000313" key="3">
    <source>
        <dbReference type="Proteomes" id="UP001278571"/>
    </source>
</evidence>
<feature type="compositionally biased region" description="Basic and acidic residues" evidence="1">
    <location>
        <begin position="1"/>
        <end position="13"/>
    </location>
</feature>
<proteinExistence type="predicted"/>
<dbReference type="Proteomes" id="UP001278571">
    <property type="component" value="Unassembled WGS sequence"/>
</dbReference>
<comment type="caution">
    <text evidence="2">The sequence shown here is derived from an EMBL/GenBank/DDBJ whole genome shotgun (WGS) entry which is preliminary data.</text>
</comment>
<feature type="compositionally biased region" description="Polar residues" evidence="1">
    <location>
        <begin position="44"/>
        <end position="62"/>
    </location>
</feature>
<organism evidence="2 3">
    <name type="scientific">Streptomyces roseolus</name>
    <dbReference type="NCBI Taxonomy" id="67358"/>
    <lineage>
        <taxon>Bacteria</taxon>
        <taxon>Bacillati</taxon>
        <taxon>Actinomycetota</taxon>
        <taxon>Actinomycetes</taxon>
        <taxon>Kitasatosporales</taxon>
        <taxon>Streptomycetaceae</taxon>
        <taxon>Streptomyces</taxon>
    </lineage>
</organism>